<proteinExistence type="inferred from homology"/>
<dbReference type="InterPro" id="IPR000055">
    <property type="entry name" value="Restrct_endonuc_typeI_TRD"/>
</dbReference>
<accession>B4SA10</accession>
<reference evidence="5 6" key="1">
    <citation type="submission" date="2008-06" db="EMBL/GenBank/DDBJ databases">
        <title>Complete sequence of Pelodictyon phaeoclathratiforme BU-1.</title>
        <authorList>
            <consortium name="US DOE Joint Genome Institute"/>
            <person name="Lucas S."/>
            <person name="Copeland A."/>
            <person name="Lapidus A."/>
            <person name="Glavina del Rio T."/>
            <person name="Dalin E."/>
            <person name="Tice H."/>
            <person name="Bruce D."/>
            <person name="Goodwin L."/>
            <person name="Pitluck S."/>
            <person name="Schmutz J."/>
            <person name="Larimer F."/>
            <person name="Land M."/>
            <person name="Hauser L."/>
            <person name="Kyrpides N."/>
            <person name="Mikhailova N."/>
            <person name="Liu Z."/>
            <person name="Li T."/>
            <person name="Zhao F."/>
            <person name="Overmann J."/>
            <person name="Bryant D.A."/>
            <person name="Richardson P."/>
        </authorList>
    </citation>
    <scope>NUCLEOTIDE SEQUENCE [LARGE SCALE GENOMIC DNA]</scope>
    <source>
        <strain evidence="6">DSM 5477 / BU-1</strain>
    </source>
</reference>
<gene>
    <name evidence="5" type="ordered locus">Ppha_1452</name>
</gene>
<name>B4SA10_PELPB</name>
<feature type="domain" description="Type I restriction modification DNA specificity" evidence="4">
    <location>
        <begin position="187"/>
        <end position="357"/>
    </location>
</feature>
<comment type="similarity">
    <text evidence="1">Belongs to the type-I restriction system S methylase family.</text>
</comment>
<dbReference type="CDD" id="cd17253">
    <property type="entry name" value="RMtype1_S_Eco933I-TRD2-CR2_like"/>
    <property type="match status" value="1"/>
</dbReference>
<dbReference type="EMBL" id="CP001110">
    <property type="protein sequence ID" value="ACF43706.1"/>
    <property type="molecule type" value="Genomic_DNA"/>
</dbReference>
<evidence type="ECO:0000256" key="1">
    <source>
        <dbReference type="ARBA" id="ARBA00010923"/>
    </source>
</evidence>
<dbReference type="PANTHER" id="PTHR30408">
    <property type="entry name" value="TYPE-1 RESTRICTION ENZYME ECOKI SPECIFICITY PROTEIN"/>
    <property type="match status" value="1"/>
</dbReference>
<dbReference type="GO" id="GO:0003677">
    <property type="term" value="F:DNA binding"/>
    <property type="evidence" value="ECO:0007669"/>
    <property type="project" value="UniProtKB-KW"/>
</dbReference>
<dbReference type="InterPro" id="IPR044946">
    <property type="entry name" value="Restrct_endonuc_typeI_TRD_sf"/>
</dbReference>
<dbReference type="Proteomes" id="UP000002724">
    <property type="component" value="Chromosome"/>
</dbReference>
<dbReference type="eggNOG" id="COG0732">
    <property type="taxonomic scope" value="Bacteria"/>
</dbReference>
<evidence type="ECO:0000256" key="2">
    <source>
        <dbReference type="ARBA" id="ARBA00022747"/>
    </source>
</evidence>
<dbReference type="REBASE" id="18543">
    <property type="entry name" value="S.PphBUORF1454P"/>
</dbReference>
<dbReference type="InterPro" id="IPR052021">
    <property type="entry name" value="Type-I_RS_S_subunit"/>
</dbReference>
<dbReference type="Gene3D" id="3.90.220.20">
    <property type="entry name" value="DNA methylase specificity domains"/>
    <property type="match status" value="2"/>
</dbReference>
<sequence length="392" mass="44950">MKTVELQQVTTIIAGQSPESSTYNSIADGLPFFQGKADFQDKFPKVRIWCNSAKRKEADPGDILMSVRAPVGSVNICNQKCIIGRGLSAIRPDANLNNYFLYYYLKCNEKNVASLGTGSTFQAITQTTLKRLDVPLPPLDDQIRSATLLSKVENLIFRRREQLKQLDELLKSVFLEMFGDPVRNEMGWEMKRMDEISDSRLGKMRDKKFITGNHLRKYIGNSNVQWFRFKLDDLEEMDFDERERVLFALMDGDLLICEGGDIGRCAIWRSNLSECYFQKAIHRVRLHKSQAIPEYLQYVMLFFSLYNGFKNVTCKATISHLTGEKLKETLIPLPSLELQNRFSTIVKKVEKIKITYTHSFINLESLYGILSQKAFKGELDFLQVSPVEGNVS</sequence>
<dbReference type="KEGG" id="pph:Ppha_1452"/>
<dbReference type="PANTHER" id="PTHR30408:SF12">
    <property type="entry name" value="TYPE I RESTRICTION ENZYME MJAVIII SPECIFICITY SUBUNIT"/>
    <property type="match status" value="1"/>
</dbReference>
<keyword evidence="6" id="KW-1185">Reference proteome</keyword>
<dbReference type="STRING" id="324925.Ppha_1452"/>
<dbReference type="AlphaFoldDB" id="B4SA10"/>
<evidence type="ECO:0000313" key="5">
    <source>
        <dbReference type="EMBL" id="ACF43706.1"/>
    </source>
</evidence>
<protein>
    <submittedName>
        <fullName evidence="5">Restriction modification system DNA specificity domain</fullName>
    </submittedName>
</protein>
<dbReference type="CDD" id="cd17245">
    <property type="entry name" value="RMtype1_S_TteMORF1547P-TRD2-CR2_Aco12261I-TRD1-CR1_like"/>
    <property type="match status" value="1"/>
</dbReference>
<evidence type="ECO:0000313" key="6">
    <source>
        <dbReference type="Proteomes" id="UP000002724"/>
    </source>
</evidence>
<dbReference type="OrthoDB" id="9816225at2"/>
<dbReference type="RefSeq" id="WP_012508194.1">
    <property type="nucleotide sequence ID" value="NC_011060.1"/>
</dbReference>
<organism evidence="5 6">
    <name type="scientific">Pelodictyon phaeoclathratiforme (strain DSM 5477 / BU-1)</name>
    <dbReference type="NCBI Taxonomy" id="324925"/>
    <lineage>
        <taxon>Bacteria</taxon>
        <taxon>Pseudomonadati</taxon>
        <taxon>Chlorobiota</taxon>
        <taxon>Chlorobiia</taxon>
        <taxon>Chlorobiales</taxon>
        <taxon>Chlorobiaceae</taxon>
        <taxon>Chlorobium/Pelodictyon group</taxon>
        <taxon>Pelodictyon</taxon>
    </lineage>
</organism>
<evidence type="ECO:0000259" key="4">
    <source>
        <dbReference type="Pfam" id="PF01420"/>
    </source>
</evidence>
<feature type="domain" description="Type I restriction modification DNA specificity" evidence="4">
    <location>
        <begin position="2"/>
        <end position="164"/>
    </location>
</feature>
<keyword evidence="2" id="KW-0680">Restriction system</keyword>
<evidence type="ECO:0000256" key="3">
    <source>
        <dbReference type="ARBA" id="ARBA00023125"/>
    </source>
</evidence>
<dbReference type="SUPFAM" id="SSF116734">
    <property type="entry name" value="DNA methylase specificity domain"/>
    <property type="match status" value="2"/>
</dbReference>
<dbReference type="Pfam" id="PF01420">
    <property type="entry name" value="Methylase_S"/>
    <property type="match status" value="2"/>
</dbReference>
<keyword evidence="3" id="KW-0238">DNA-binding</keyword>
<dbReference type="GO" id="GO:0009307">
    <property type="term" value="P:DNA restriction-modification system"/>
    <property type="evidence" value="ECO:0007669"/>
    <property type="project" value="UniProtKB-KW"/>
</dbReference>
<dbReference type="HOGENOM" id="CLU_021095_10_1_10"/>